<reference evidence="2 3" key="1">
    <citation type="submission" date="2012-02" db="EMBL/GenBank/DDBJ databases">
        <title>The Genome Sequence of Parabacteroides goldsteinii CL02T12C30.</title>
        <authorList>
            <consortium name="The Broad Institute Genome Sequencing Platform"/>
            <person name="Earl A."/>
            <person name="Ward D."/>
            <person name="Feldgarden M."/>
            <person name="Gevers D."/>
            <person name="Zitomersky N.L."/>
            <person name="Coyne M.J."/>
            <person name="Comstock L.E."/>
            <person name="Young S.K."/>
            <person name="Zeng Q."/>
            <person name="Gargeya S."/>
            <person name="Fitzgerald M."/>
            <person name="Haas B."/>
            <person name="Abouelleil A."/>
            <person name="Alvarado L."/>
            <person name="Arachchi H.M."/>
            <person name="Berlin A."/>
            <person name="Chapman S.B."/>
            <person name="Gearin G."/>
            <person name="Goldberg J."/>
            <person name="Griggs A."/>
            <person name="Gujja S."/>
            <person name="Hansen M."/>
            <person name="Heiman D."/>
            <person name="Howarth C."/>
            <person name="Larimer J."/>
            <person name="Lui A."/>
            <person name="MacDonald P.J.P."/>
            <person name="McCowen C."/>
            <person name="Montmayeur A."/>
            <person name="Murphy C."/>
            <person name="Neiman D."/>
            <person name="Pearson M."/>
            <person name="Priest M."/>
            <person name="Roberts A."/>
            <person name="Saif S."/>
            <person name="Shea T."/>
            <person name="Sisk P."/>
            <person name="Stolte C."/>
            <person name="Sykes S."/>
            <person name="Wortman J."/>
            <person name="Nusbaum C."/>
            <person name="Birren B."/>
        </authorList>
    </citation>
    <scope>NUCLEOTIDE SEQUENCE [LARGE SCALE GENOMIC DNA]</scope>
    <source>
        <strain evidence="2 3">CL02T12C30</strain>
    </source>
</reference>
<dbReference type="RefSeq" id="WP_007657952.1">
    <property type="nucleotide sequence ID" value="NZ_JH976475.1"/>
</dbReference>
<dbReference type="PATRIC" id="fig|999418.3.peg.4516"/>
<dbReference type="Proteomes" id="UP000006330">
    <property type="component" value="Unassembled WGS sequence"/>
</dbReference>
<proteinExistence type="predicted"/>
<accession>K5ZDX9</accession>
<dbReference type="AlphaFoldDB" id="K5ZDX9"/>
<gene>
    <name evidence="2" type="ORF">HMPREF1076_04444</name>
</gene>
<comment type="caution">
    <text evidence="2">The sequence shown here is derived from an EMBL/GenBank/DDBJ whole genome shotgun (WGS) entry which is preliminary data.</text>
</comment>
<feature type="compositionally biased region" description="Polar residues" evidence="1">
    <location>
        <begin position="51"/>
        <end position="65"/>
    </location>
</feature>
<organism evidence="2 3">
    <name type="scientific">Parabacteroides goldsteinii CL02T12C30</name>
    <dbReference type="NCBI Taxonomy" id="999418"/>
    <lineage>
        <taxon>Bacteria</taxon>
        <taxon>Pseudomonadati</taxon>
        <taxon>Bacteroidota</taxon>
        <taxon>Bacteroidia</taxon>
        <taxon>Bacteroidales</taxon>
        <taxon>Tannerellaceae</taxon>
        <taxon>Parabacteroides</taxon>
    </lineage>
</organism>
<evidence type="ECO:0000313" key="2">
    <source>
        <dbReference type="EMBL" id="EKN09415.1"/>
    </source>
</evidence>
<dbReference type="HOGENOM" id="CLU_2118686_0_0_10"/>
<protein>
    <submittedName>
        <fullName evidence="2">Uncharacterized protein</fullName>
    </submittedName>
</protein>
<dbReference type="EMBL" id="AGZO01000031">
    <property type="protein sequence ID" value="EKN09415.1"/>
    <property type="molecule type" value="Genomic_DNA"/>
</dbReference>
<evidence type="ECO:0000313" key="3">
    <source>
        <dbReference type="Proteomes" id="UP000006330"/>
    </source>
</evidence>
<evidence type="ECO:0000256" key="1">
    <source>
        <dbReference type="SAM" id="MobiDB-lite"/>
    </source>
</evidence>
<sequence>MANVTEEQKNYIIRFYGVMTAEFIARQLSITRELVYQVAEENDLRKRIKPVSTSKPKADLSSNEQDCIPPDPNSGGVPLVIDQRTTIIIPRGADPEERRKKFLRRINQVVSARDTSMNY</sequence>
<name>K5ZDX9_9BACT</name>
<feature type="region of interest" description="Disordered" evidence="1">
    <location>
        <begin position="50"/>
        <end position="77"/>
    </location>
</feature>